<comment type="similarity">
    <text evidence="1">Belongs to the DnaB/DnaD family.</text>
</comment>
<dbReference type="InterPro" id="IPR006343">
    <property type="entry name" value="DnaB/C_C"/>
</dbReference>
<sequence length="320" mass="38202">MNNFELYINNDDLGVTVLENIFINHYMPTAPGDYVKVYLLGLKYCSNKNLSSISNKIIGKTLGILESDVRKAWEYWEQQGILTCERNGDDNYHIKYLHISSLMLEGNNVHTEEDHSNQKIIEELYKTIEFMYGRPLSYKELQIIASWMNDLLFNPEMITLLVEYCFNLNKKDINYINKVALNWYDKKINTYDEAMENINSFREKRDIYYKIMNYLGFKRSPTKAEIGIMDKWISTYNMSMDLIIEACKKTLAIDRPNFKYIDTILTEWHKKNYTKPEDIEKEELPKKQKSETKPTQYNQNGYDYDLLEKKLEEKMWRENK</sequence>
<dbReference type="PANTHER" id="PTHR37293:SF5">
    <property type="entry name" value="DNA REPLICATION PROTEIN"/>
    <property type="match status" value="1"/>
</dbReference>
<dbReference type="Pfam" id="PF07261">
    <property type="entry name" value="DnaB_2"/>
    <property type="match status" value="2"/>
</dbReference>
<feature type="compositionally biased region" description="Basic and acidic residues" evidence="2">
    <location>
        <begin position="276"/>
        <end position="292"/>
    </location>
</feature>
<protein>
    <submittedName>
        <fullName evidence="4">DnaD/phage-associated family protein</fullName>
    </submittedName>
</protein>
<evidence type="ECO:0000256" key="2">
    <source>
        <dbReference type="SAM" id="MobiDB-lite"/>
    </source>
</evidence>
<evidence type="ECO:0000313" key="5">
    <source>
        <dbReference type="Proteomes" id="UP000253490"/>
    </source>
</evidence>
<dbReference type="InterPro" id="IPR053162">
    <property type="entry name" value="DnaD"/>
</dbReference>
<dbReference type="NCBIfam" id="TIGR01446">
    <property type="entry name" value="DnaD_dom"/>
    <property type="match status" value="2"/>
</dbReference>
<evidence type="ECO:0000256" key="1">
    <source>
        <dbReference type="ARBA" id="ARBA00093462"/>
    </source>
</evidence>
<reference evidence="4 5" key="1">
    <citation type="submission" date="2018-06" db="EMBL/GenBank/DDBJ databases">
        <title>Genomic Encyclopedia of Type Strains, Phase IV (KMG-IV): sequencing the most valuable type-strain genomes for metagenomic binning, comparative biology and taxonomic classification.</title>
        <authorList>
            <person name="Goeker M."/>
        </authorList>
    </citation>
    <scope>NUCLEOTIDE SEQUENCE [LARGE SCALE GENOMIC DNA]</scope>
    <source>
        <strain evidence="4 5">DSM 22112</strain>
    </source>
</reference>
<comment type="caution">
    <text evidence="4">The sequence shown here is derived from an EMBL/GenBank/DDBJ whole genome shotgun (WGS) entry which is preliminary data.</text>
</comment>
<organism evidence="4 5">
    <name type="scientific">Alkalibaculum bacchi</name>
    <dbReference type="NCBI Taxonomy" id="645887"/>
    <lineage>
        <taxon>Bacteria</taxon>
        <taxon>Bacillati</taxon>
        <taxon>Bacillota</taxon>
        <taxon>Clostridia</taxon>
        <taxon>Eubacteriales</taxon>
        <taxon>Eubacteriaceae</taxon>
        <taxon>Alkalibaculum</taxon>
    </lineage>
</organism>
<dbReference type="InterPro" id="IPR017019">
    <property type="entry name" value="DNA_replication_prd_bac"/>
</dbReference>
<dbReference type="PIRSF" id="PIRSF033722">
    <property type="entry name" value="DnaD_CA_C3587_prd"/>
    <property type="match status" value="1"/>
</dbReference>
<dbReference type="InterPro" id="IPR034829">
    <property type="entry name" value="DnaD-like_sf"/>
</dbReference>
<keyword evidence="5" id="KW-1185">Reference proteome</keyword>
<dbReference type="PANTHER" id="PTHR37293">
    <property type="entry name" value="PHAGE REPLICATION PROTEIN-RELATED"/>
    <property type="match status" value="1"/>
</dbReference>
<dbReference type="Gene3D" id="1.10.10.630">
    <property type="entry name" value="DnaD domain-like"/>
    <property type="match status" value="2"/>
</dbReference>
<evidence type="ECO:0000259" key="3">
    <source>
        <dbReference type="Pfam" id="PF07261"/>
    </source>
</evidence>
<proteinExistence type="inferred from homology"/>
<dbReference type="SUPFAM" id="SSF158499">
    <property type="entry name" value="DnaD domain-like"/>
    <property type="match status" value="2"/>
</dbReference>
<gene>
    <name evidence="4" type="ORF">DES36_11234</name>
</gene>
<evidence type="ECO:0000313" key="4">
    <source>
        <dbReference type="EMBL" id="RBP62062.1"/>
    </source>
</evidence>
<dbReference type="Proteomes" id="UP000253490">
    <property type="component" value="Unassembled WGS sequence"/>
</dbReference>
<dbReference type="RefSeq" id="WP_170128258.1">
    <property type="nucleotide sequence ID" value="NZ_QNRX01000012.1"/>
</dbReference>
<accession>A0A366I2Y4</accession>
<feature type="domain" description="DnaB/C C-terminal" evidence="3">
    <location>
        <begin position="217"/>
        <end position="282"/>
    </location>
</feature>
<feature type="region of interest" description="Disordered" evidence="2">
    <location>
        <begin position="276"/>
        <end position="303"/>
    </location>
</feature>
<feature type="domain" description="DnaB/C C-terminal" evidence="3">
    <location>
        <begin position="126"/>
        <end position="197"/>
    </location>
</feature>
<dbReference type="AlphaFoldDB" id="A0A366I2Y4"/>
<name>A0A366I2Y4_9FIRM</name>
<dbReference type="EMBL" id="QNRX01000012">
    <property type="protein sequence ID" value="RBP62062.1"/>
    <property type="molecule type" value="Genomic_DNA"/>
</dbReference>